<dbReference type="AlphaFoldDB" id="H5XE60"/>
<organism evidence="2 3">
    <name type="scientific">Saccharomonospora cyanea NA-134</name>
    <dbReference type="NCBI Taxonomy" id="882082"/>
    <lineage>
        <taxon>Bacteria</taxon>
        <taxon>Bacillati</taxon>
        <taxon>Actinomycetota</taxon>
        <taxon>Actinomycetes</taxon>
        <taxon>Pseudonocardiales</taxon>
        <taxon>Pseudonocardiaceae</taxon>
        <taxon>Saccharomonospora</taxon>
    </lineage>
</organism>
<accession>H5XE60</accession>
<evidence type="ECO:0000313" key="2">
    <source>
        <dbReference type="EMBL" id="EHR60306.1"/>
    </source>
</evidence>
<feature type="signal peptide" evidence="1">
    <location>
        <begin position="1"/>
        <end position="44"/>
    </location>
</feature>
<dbReference type="RefSeq" id="WP_005454784.1">
    <property type="nucleotide sequence ID" value="NZ_CM001440.1"/>
</dbReference>
<dbReference type="OrthoDB" id="5196292at2"/>
<dbReference type="HOGENOM" id="CLU_129872_0_0_11"/>
<dbReference type="Proteomes" id="UP000002791">
    <property type="component" value="Chromosome"/>
</dbReference>
<evidence type="ECO:0000313" key="3">
    <source>
        <dbReference type="Proteomes" id="UP000002791"/>
    </source>
</evidence>
<keyword evidence="1" id="KW-0732">Signal</keyword>
<dbReference type="EMBL" id="CM001440">
    <property type="protein sequence ID" value="EHR60306.1"/>
    <property type="molecule type" value="Genomic_DNA"/>
</dbReference>
<name>H5XE60_9PSEU</name>
<gene>
    <name evidence="2" type="ORF">SaccyDRAFT_1400</name>
</gene>
<proteinExistence type="predicted"/>
<evidence type="ECO:0000256" key="1">
    <source>
        <dbReference type="SAM" id="SignalP"/>
    </source>
</evidence>
<dbReference type="Pfam" id="PF03995">
    <property type="entry name" value="Inhibitor_I36"/>
    <property type="match status" value="1"/>
</dbReference>
<feature type="chain" id="PRO_5003602040" description="Peptidase inhibitor family I36" evidence="1">
    <location>
        <begin position="45"/>
        <end position="149"/>
    </location>
</feature>
<sequence length="149" mass="16209">MNHHPRHRSFAEALTSTRTALRRRRAVVLLSGLAFTLASGVAPAAATTQTEAGTPRGESACETGEFCAWPEAGYGGAIVRLDLRNTNPEECRPLPDGMTARSFSNLIDRHVTVYQDAQCSTEADFSTYPGPGTFVPRSPYVVRAVQIWN</sequence>
<reference evidence="2 3" key="1">
    <citation type="submission" date="2011-11" db="EMBL/GenBank/DDBJ databases">
        <title>The Noncontiguous Finished sequence of Saccharomonospora cyanea NA-134.</title>
        <authorList>
            <consortium name="US DOE Joint Genome Institute"/>
            <person name="Lucas S."/>
            <person name="Han J."/>
            <person name="Lapidus A."/>
            <person name="Cheng J.-F."/>
            <person name="Goodwin L."/>
            <person name="Pitluck S."/>
            <person name="Peters L."/>
            <person name="Ovchinnikova G."/>
            <person name="Lu M."/>
            <person name="Detter J.C."/>
            <person name="Han C."/>
            <person name="Tapia R."/>
            <person name="Land M."/>
            <person name="Hauser L."/>
            <person name="Kyrpides N."/>
            <person name="Ivanova N."/>
            <person name="Pagani I."/>
            <person name="Brambilla E.-M."/>
            <person name="Klenk H.-P."/>
            <person name="Woyke T."/>
        </authorList>
    </citation>
    <scope>NUCLEOTIDE SEQUENCE [LARGE SCALE GENOMIC DNA]</scope>
    <source>
        <strain evidence="2 3">NA-134</strain>
    </source>
</reference>
<dbReference type="eggNOG" id="ENOG5034BZQ">
    <property type="taxonomic scope" value="Bacteria"/>
</dbReference>
<keyword evidence="3" id="KW-1185">Reference proteome</keyword>
<protein>
    <recommendedName>
        <fullName evidence="4">Peptidase inhibitor family I36</fullName>
    </recommendedName>
</protein>
<evidence type="ECO:0008006" key="4">
    <source>
        <dbReference type="Google" id="ProtNLM"/>
    </source>
</evidence>
<dbReference type="STRING" id="882082.SaccyDRAFT_1400"/>